<dbReference type="RefSeq" id="WP_091307955.1">
    <property type="nucleotide sequence ID" value="NZ_FMIB01000002.1"/>
</dbReference>
<dbReference type="OrthoDB" id="3375562at2"/>
<proteinExistence type="predicted"/>
<protein>
    <submittedName>
        <fullName evidence="1">Uncharacterized protein</fullName>
    </submittedName>
</protein>
<organism evidence="1 2">
    <name type="scientific">Micromonospora chersina</name>
    <dbReference type="NCBI Taxonomy" id="47854"/>
    <lineage>
        <taxon>Bacteria</taxon>
        <taxon>Bacillati</taxon>
        <taxon>Actinomycetota</taxon>
        <taxon>Actinomycetes</taxon>
        <taxon>Micromonosporales</taxon>
        <taxon>Micromonosporaceae</taxon>
        <taxon>Micromonospora</taxon>
    </lineage>
</organism>
<reference evidence="2" key="1">
    <citation type="submission" date="2016-06" db="EMBL/GenBank/DDBJ databases">
        <authorList>
            <person name="Varghese N."/>
            <person name="Submissions Spin"/>
        </authorList>
    </citation>
    <scope>NUCLEOTIDE SEQUENCE [LARGE SCALE GENOMIC DNA]</scope>
    <source>
        <strain evidence="2">DSM 44151</strain>
    </source>
</reference>
<evidence type="ECO:0000313" key="1">
    <source>
        <dbReference type="EMBL" id="SCL50796.1"/>
    </source>
</evidence>
<sequence>MSQKHPLHAVPDPSLELSRRDDGFVVTARWQSDTGSDEINGPDEVVIRIHDEAGPEVRRHGITSAVLHRTGRQVDDMVAEFHDMPSVGAYQVMVGRYIESRLAELAQARGATADGFEADLLAVYEDLASRRHADPLGALATATGRTRAVLSRLLDVARQQDDQKGPSRERLA</sequence>
<keyword evidence="2" id="KW-1185">Reference proteome</keyword>
<gene>
    <name evidence="1" type="ORF">GA0070603_1070</name>
</gene>
<dbReference type="AlphaFoldDB" id="A0A1C6U9V4"/>
<dbReference type="Proteomes" id="UP000198605">
    <property type="component" value="Unassembled WGS sequence"/>
</dbReference>
<dbReference type="EMBL" id="FMIB01000002">
    <property type="protein sequence ID" value="SCL50796.1"/>
    <property type="molecule type" value="Genomic_DNA"/>
</dbReference>
<name>A0A1C6U9V4_9ACTN</name>
<dbReference type="STRING" id="47854.GA0070603_1070"/>
<evidence type="ECO:0000313" key="2">
    <source>
        <dbReference type="Proteomes" id="UP000198605"/>
    </source>
</evidence>
<dbReference type="GeneID" id="43277737"/>
<accession>A0A1C6U9V4</accession>